<gene>
    <name evidence="2" type="ORF">ACFQ4P_10110</name>
</gene>
<dbReference type="Proteomes" id="UP001597196">
    <property type="component" value="Unassembled WGS sequence"/>
</dbReference>
<evidence type="ECO:0000256" key="1">
    <source>
        <dbReference type="SAM" id="MobiDB-lite"/>
    </source>
</evidence>
<protein>
    <recommendedName>
        <fullName evidence="4">DnaD domain-containing protein</fullName>
    </recommendedName>
</protein>
<dbReference type="EMBL" id="JBHTOC010000014">
    <property type="protein sequence ID" value="MFD1430601.1"/>
    <property type="molecule type" value="Genomic_DNA"/>
</dbReference>
<name>A0ABW4CLN2_9LACO</name>
<organism evidence="2 3">
    <name type="scientific">Lacticaseibacillus mingshuiensis</name>
    <dbReference type="NCBI Taxonomy" id="2799574"/>
    <lineage>
        <taxon>Bacteria</taxon>
        <taxon>Bacillati</taxon>
        <taxon>Bacillota</taxon>
        <taxon>Bacilli</taxon>
        <taxon>Lactobacillales</taxon>
        <taxon>Lactobacillaceae</taxon>
        <taxon>Lacticaseibacillus</taxon>
    </lineage>
</organism>
<evidence type="ECO:0000313" key="3">
    <source>
        <dbReference type="Proteomes" id="UP001597196"/>
    </source>
</evidence>
<proteinExistence type="predicted"/>
<reference evidence="3" key="1">
    <citation type="journal article" date="2019" name="Int. J. Syst. Evol. Microbiol.">
        <title>The Global Catalogue of Microorganisms (GCM) 10K type strain sequencing project: providing services to taxonomists for standard genome sequencing and annotation.</title>
        <authorList>
            <consortium name="The Broad Institute Genomics Platform"/>
            <consortium name="The Broad Institute Genome Sequencing Center for Infectious Disease"/>
            <person name="Wu L."/>
            <person name="Ma J."/>
        </authorList>
    </citation>
    <scope>NUCLEOTIDE SEQUENCE [LARGE SCALE GENOMIC DNA]</scope>
    <source>
        <strain evidence="3">CCM 8980</strain>
    </source>
</reference>
<keyword evidence="3" id="KW-1185">Reference proteome</keyword>
<dbReference type="RefSeq" id="WP_236002637.1">
    <property type="nucleotide sequence ID" value="NZ_BOLS01000013.1"/>
</dbReference>
<evidence type="ECO:0000313" key="2">
    <source>
        <dbReference type="EMBL" id="MFD1430601.1"/>
    </source>
</evidence>
<feature type="region of interest" description="Disordered" evidence="1">
    <location>
        <begin position="237"/>
        <end position="286"/>
    </location>
</feature>
<comment type="caution">
    <text evidence="2">The sequence shown here is derived from an EMBL/GenBank/DDBJ whole genome shotgun (WGS) entry which is preliminary data.</text>
</comment>
<accession>A0ABW4CLN2</accession>
<sequence length="286" mass="31859">MDYFKQRRAFRKLLTEELELSLGQVCLYRELLDYANDEGKMEHQFRLRNSIIASRTGLTEEGVKAARNRLVQEHLIEYTPGSKSKKSPGYKLVQLYGEHPKQLASSTPDNTLAVPQATPIPVPQTTPHKYLPVLDYDLTIKNTPLTPHGGNERVIGPAEEFVSELWPAYPRKGGNFAQAQQTYVQAVTSGETTKAAVLAKIAEYKAYIALNHVQTGFIKTAGNWFEGHGWMSEYDTSKPAKLQEPSGRQEATPGWLNADQPATGDELSPDEEAELAERMAKLKGDA</sequence>
<feature type="compositionally biased region" description="Basic and acidic residues" evidence="1">
    <location>
        <begin position="275"/>
        <end position="286"/>
    </location>
</feature>
<evidence type="ECO:0008006" key="4">
    <source>
        <dbReference type="Google" id="ProtNLM"/>
    </source>
</evidence>